<gene>
    <name evidence="1" type="ORF">GGC33_17260</name>
</gene>
<proteinExistence type="predicted"/>
<protein>
    <submittedName>
        <fullName evidence="1">Uncharacterized protein</fullName>
    </submittedName>
</protein>
<dbReference type="Proteomes" id="UP000437131">
    <property type="component" value="Unassembled WGS sequence"/>
</dbReference>
<dbReference type="EMBL" id="WMIA01000041">
    <property type="protein sequence ID" value="MTF40658.1"/>
    <property type="molecule type" value="Genomic_DNA"/>
</dbReference>
<evidence type="ECO:0000313" key="2">
    <source>
        <dbReference type="Proteomes" id="UP000437131"/>
    </source>
</evidence>
<name>A0A844H097_9CHRO</name>
<comment type="caution">
    <text evidence="1">The sequence shown here is derived from an EMBL/GenBank/DDBJ whole genome shotgun (WGS) entry which is preliminary data.</text>
</comment>
<dbReference type="AlphaFoldDB" id="A0A844H097"/>
<accession>A0A844H097</accession>
<dbReference type="RefSeq" id="WP_155084728.1">
    <property type="nucleotide sequence ID" value="NZ_WMIA01000041.1"/>
</dbReference>
<organism evidence="1 2">
    <name type="scientific">Cyanobacterium aponinum 0216</name>
    <dbReference type="NCBI Taxonomy" id="2676140"/>
    <lineage>
        <taxon>Bacteria</taxon>
        <taxon>Bacillati</taxon>
        <taxon>Cyanobacteriota</taxon>
        <taxon>Cyanophyceae</taxon>
        <taxon>Oscillatoriophycideae</taxon>
        <taxon>Chroococcales</taxon>
        <taxon>Geminocystaceae</taxon>
        <taxon>Cyanobacterium</taxon>
    </lineage>
</organism>
<sequence>MKINWFSPLPPANSDMTNYTIKLLTFLQEKAEITFWTNQSPWDTKLKTEVAVKEYKIEQISWLELNQGDVNIYHIDNNAELYGDIWQISRRFPGIVILHDEKLQDFFYMLSSSKNEYIEYMKQCYGEEGNKNARLFLNNYHSREFMAKNYPLTPLALENALGVITYNYNNYLTLSAQNRIFVGYMPSLTNFINTDNNINSNPLSDADALINFASQVCQYRCQSSLDRIVNRIVPELTYLNPKIETLNNFENLVDAIEFITLSVNSNS</sequence>
<evidence type="ECO:0000313" key="1">
    <source>
        <dbReference type="EMBL" id="MTF40658.1"/>
    </source>
</evidence>
<reference evidence="1 2" key="1">
    <citation type="submission" date="2019-11" db="EMBL/GenBank/DDBJ databases">
        <title>Isolation of a new High Light Tolerant Cyanobacteria.</title>
        <authorList>
            <person name="Dobson Z."/>
            <person name="Vaughn N."/>
            <person name="Vaughn M."/>
            <person name="Fromme P."/>
            <person name="Mazor Y."/>
        </authorList>
    </citation>
    <scope>NUCLEOTIDE SEQUENCE [LARGE SCALE GENOMIC DNA]</scope>
    <source>
        <strain evidence="1 2">0216</strain>
    </source>
</reference>